<name>A0A0E9XRZ9_ANGAN</name>
<sequence>MVCFCLLFLFKCTEIMCCRASDLCGMFKGMSVLLVSDEKSD</sequence>
<dbReference type="EMBL" id="GBXM01003942">
    <property type="protein sequence ID" value="JAI04636.1"/>
    <property type="molecule type" value="Transcribed_RNA"/>
</dbReference>
<accession>A0A0E9XRZ9</accession>
<reference evidence="2" key="1">
    <citation type="submission" date="2014-11" db="EMBL/GenBank/DDBJ databases">
        <authorList>
            <person name="Amaro Gonzalez C."/>
        </authorList>
    </citation>
    <scope>NUCLEOTIDE SEQUENCE</scope>
</reference>
<keyword evidence="1" id="KW-0732">Signal</keyword>
<reference evidence="2" key="2">
    <citation type="journal article" date="2015" name="Fish Shellfish Immunol.">
        <title>Early steps in the European eel (Anguilla anguilla)-Vibrio vulnificus interaction in the gills: Role of the RtxA13 toxin.</title>
        <authorList>
            <person name="Callol A."/>
            <person name="Pajuelo D."/>
            <person name="Ebbesson L."/>
            <person name="Teles M."/>
            <person name="MacKenzie S."/>
            <person name="Amaro C."/>
        </authorList>
    </citation>
    <scope>NUCLEOTIDE SEQUENCE</scope>
</reference>
<protein>
    <submittedName>
        <fullName evidence="2">Uncharacterized protein</fullName>
    </submittedName>
</protein>
<dbReference type="AlphaFoldDB" id="A0A0E9XRZ9"/>
<evidence type="ECO:0000256" key="1">
    <source>
        <dbReference type="SAM" id="SignalP"/>
    </source>
</evidence>
<feature type="signal peptide" evidence="1">
    <location>
        <begin position="1"/>
        <end position="20"/>
    </location>
</feature>
<evidence type="ECO:0000313" key="2">
    <source>
        <dbReference type="EMBL" id="JAI04636.1"/>
    </source>
</evidence>
<feature type="chain" id="PRO_5002435450" evidence="1">
    <location>
        <begin position="21"/>
        <end position="41"/>
    </location>
</feature>
<organism evidence="2">
    <name type="scientific">Anguilla anguilla</name>
    <name type="common">European freshwater eel</name>
    <name type="synonym">Muraena anguilla</name>
    <dbReference type="NCBI Taxonomy" id="7936"/>
    <lineage>
        <taxon>Eukaryota</taxon>
        <taxon>Metazoa</taxon>
        <taxon>Chordata</taxon>
        <taxon>Craniata</taxon>
        <taxon>Vertebrata</taxon>
        <taxon>Euteleostomi</taxon>
        <taxon>Actinopterygii</taxon>
        <taxon>Neopterygii</taxon>
        <taxon>Teleostei</taxon>
        <taxon>Anguilliformes</taxon>
        <taxon>Anguillidae</taxon>
        <taxon>Anguilla</taxon>
    </lineage>
</organism>
<proteinExistence type="predicted"/>